<comment type="subcellular location">
    <subcellularLocation>
        <location evidence="1">Cell membrane</location>
        <topology evidence="1">Multi-pass membrane protein</topology>
    </subcellularLocation>
</comment>
<feature type="coiled-coil region" evidence="12">
    <location>
        <begin position="756"/>
        <end position="787"/>
    </location>
</feature>
<feature type="domain" description="PTS EIIC type-1" evidence="16">
    <location>
        <begin position="276"/>
        <end position="657"/>
    </location>
</feature>
<evidence type="ECO:0000256" key="1">
    <source>
        <dbReference type="ARBA" id="ARBA00004651"/>
    </source>
</evidence>
<evidence type="ECO:0000256" key="5">
    <source>
        <dbReference type="ARBA" id="ARBA00022679"/>
    </source>
</evidence>
<keyword evidence="4" id="KW-0762">Sugar transport</keyword>
<dbReference type="Pfam" id="PF02378">
    <property type="entry name" value="PTS_EIIC"/>
    <property type="match status" value="1"/>
</dbReference>
<name>A0A6I6C3T4_9MOLU</name>
<feature type="transmembrane region" description="Helical" evidence="13">
    <location>
        <begin position="505"/>
        <end position="530"/>
    </location>
</feature>
<keyword evidence="9 13" id="KW-1133">Transmembrane helix</keyword>
<feature type="transmembrane region" description="Helical" evidence="13">
    <location>
        <begin position="321"/>
        <end position="342"/>
    </location>
</feature>
<dbReference type="GO" id="GO:0016301">
    <property type="term" value="F:kinase activity"/>
    <property type="evidence" value="ECO:0007669"/>
    <property type="project" value="UniProtKB-KW"/>
</dbReference>
<evidence type="ECO:0008006" key="19">
    <source>
        <dbReference type="Google" id="ProtNLM"/>
    </source>
</evidence>
<evidence type="ECO:0000256" key="11">
    <source>
        <dbReference type="PROSITE-ProRule" id="PRU00421"/>
    </source>
</evidence>
<dbReference type="GO" id="GO:0008982">
    <property type="term" value="F:protein-N(PI)-phosphohistidine-sugar phosphotransferase activity"/>
    <property type="evidence" value="ECO:0007669"/>
    <property type="project" value="InterPro"/>
</dbReference>
<dbReference type="InterPro" id="IPR013013">
    <property type="entry name" value="PTS_EIIC_1"/>
</dbReference>
<evidence type="ECO:0000313" key="18">
    <source>
        <dbReference type="Proteomes" id="UP000424468"/>
    </source>
</evidence>
<keyword evidence="7 13" id="KW-0812">Transmembrane</keyword>
<dbReference type="GO" id="GO:0005886">
    <property type="term" value="C:plasma membrane"/>
    <property type="evidence" value="ECO:0007669"/>
    <property type="project" value="UniProtKB-SubCell"/>
</dbReference>
<gene>
    <name evidence="17" type="ORF">STABA_v1c01000</name>
</gene>
<evidence type="ECO:0000256" key="2">
    <source>
        <dbReference type="ARBA" id="ARBA00022448"/>
    </source>
</evidence>
<organism evidence="17 18">
    <name type="scientific">Spiroplasma tabanidicola</name>
    <dbReference type="NCBI Taxonomy" id="324079"/>
    <lineage>
        <taxon>Bacteria</taxon>
        <taxon>Bacillati</taxon>
        <taxon>Mycoplasmatota</taxon>
        <taxon>Mollicutes</taxon>
        <taxon>Entomoplasmatales</taxon>
        <taxon>Spiroplasmataceae</taxon>
        <taxon>Spiroplasma</taxon>
    </lineage>
</organism>
<keyword evidence="8" id="KW-0418">Kinase</keyword>
<evidence type="ECO:0000256" key="8">
    <source>
        <dbReference type="ARBA" id="ARBA00022777"/>
    </source>
</evidence>
<reference evidence="17 18" key="1">
    <citation type="submission" date="2019-11" db="EMBL/GenBank/DDBJ databases">
        <title>Complete genome sequence of Spiroplasma tabanidicola TAUS-1 (DSM 22603).</title>
        <authorList>
            <person name="Huang C.-T."/>
            <person name="Lin Y.-C."/>
            <person name="Kuo C.-H."/>
        </authorList>
    </citation>
    <scope>NUCLEOTIDE SEQUENCE [LARGE SCALE GENOMIC DNA]</scope>
    <source>
        <strain evidence="17 18">TAUS-1</strain>
    </source>
</reference>
<evidence type="ECO:0000256" key="10">
    <source>
        <dbReference type="ARBA" id="ARBA00023136"/>
    </source>
</evidence>
<dbReference type="InterPro" id="IPR003352">
    <property type="entry name" value="PTS_EIIC"/>
</dbReference>
<dbReference type="AlphaFoldDB" id="A0A6I6C3T4"/>
<dbReference type="Pfam" id="PF00358">
    <property type="entry name" value="PTS_EIIA_1"/>
    <property type="match status" value="1"/>
</dbReference>
<dbReference type="PROSITE" id="PS01035">
    <property type="entry name" value="PTS_EIIB_TYPE_1_CYS"/>
    <property type="match status" value="1"/>
</dbReference>
<feature type="transmembrane region" description="Helical" evidence="13">
    <location>
        <begin position="442"/>
        <end position="466"/>
    </location>
</feature>
<dbReference type="InterPro" id="IPR036878">
    <property type="entry name" value="Glu_permease_IIB"/>
</dbReference>
<evidence type="ECO:0000259" key="14">
    <source>
        <dbReference type="PROSITE" id="PS51093"/>
    </source>
</evidence>
<keyword evidence="2" id="KW-0813">Transport</keyword>
<evidence type="ECO:0000256" key="4">
    <source>
        <dbReference type="ARBA" id="ARBA00022597"/>
    </source>
</evidence>
<dbReference type="InterPro" id="IPR001996">
    <property type="entry name" value="PTS_IIB_1"/>
</dbReference>
<sequence>MRKSLKIYSPVNGEIKKIEDSIDEVFKSKALGDGFVIIPLENEFVSPFEEAIVKMVFPTKHAYGFLVDDLNFLIHCGMDTVKLEGSSFISYINVDQNLKKGNKIFKADLEIIKENNLSIETPIVFEVQEIENYNFKTLNLGKVKKGDLVCEIEYSLKEIQENQENQELTLKSFKSKYELAAEQFVEAVGGKNNFSEVYNCMTRLRFAIVEKEKVDTDSIKKNKLVKGIVWNGLELQVIIGGECYKLKDEILNMDKKTEDFGKRVGIKPPLQKRILGAVAGIMTPSIPVIMASGILSVIYALTNQSHITKDLSNGVEGADALSLILFIMSKVGLTLVGVFFCINTVKFFGGNPLAGALIALALISRFYFSTGESDSNAYQAGHYISNAKFGVQGWYLFSIADYPIVIKSYEGSVLPFIVAGIIVAYLDKWVKTWMPSSLDVVFRYGIVLIVTTLSILLFLGPLLSLIEYGMAQFIFLIEDLPIGLGVAIFAFLWQPLVLTGVHVAVIMTIMIPFYTGIPSLMLTGSALGVWGQVGAGLGVGLVTKNKNLKSAVYGALPGGLFGITEPIIYGVTLPKGKPFLMGCIAAGITGILAGVLDVKTEVPAGQGIFAILGYVGFKHQALAVLVRVVSIGLGTLLSAVTYRERLKEDRYSRNVTRKLKKLIEKVNKELLVKYNENLNNIDQEVKNSKKILAQYNKYVISMSIIESKIISTEQKEEKNKKRLYKKAVSLIKSKNTSPEFLETRKDFIKKYNEYNLDNIKNELDDKKNDLNNSNKEMLEKYKNVVEKIVNSSSSLVSDISQDLKIMDATTYANGYWNAIHSVEIGFGYEDLKKYGLSKETKRKIKGEIKNVQI</sequence>
<evidence type="ECO:0000256" key="7">
    <source>
        <dbReference type="ARBA" id="ARBA00022692"/>
    </source>
</evidence>
<dbReference type="SUPFAM" id="SSF51261">
    <property type="entry name" value="Duplicated hybrid motif"/>
    <property type="match status" value="1"/>
</dbReference>
<evidence type="ECO:0000256" key="13">
    <source>
        <dbReference type="SAM" id="Phobius"/>
    </source>
</evidence>
<keyword evidence="12" id="KW-0175">Coiled coil</keyword>
<dbReference type="Pfam" id="PF00367">
    <property type="entry name" value="PTS_EIIB"/>
    <property type="match status" value="1"/>
</dbReference>
<feature type="transmembrane region" description="Helical" evidence="13">
    <location>
        <begin position="621"/>
        <end position="642"/>
    </location>
</feature>
<dbReference type="PANTHER" id="PTHR30175:SF3">
    <property type="entry name" value="PTS SYSTEM N-ACETYLMURAMIC ACID-SPECIFIC EIIBC COMPONENT"/>
    <property type="match status" value="1"/>
</dbReference>
<dbReference type="SUPFAM" id="SSF55604">
    <property type="entry name" value="Glucose permease domain IIB"/>
    <property type="match status" value="1"/>
</dbReference>
<dbReference type="InterPro" id="IPR001127">
    <property type="entry name" value="PTS_EIIA_1_perm"/>
</dbReference>
<dbReference type="Gene3D" id="2.70.70.10">
    <property type="entry name" value="Glucose Permease (Domain IIA)"/>
    <property type="match status" value="1"/>
</dbReference>
<dbReference type="Gene3D" id="3.30.1360.60">
    <property type="entry name" value="Glucose permease domain IIB"/>
    <property type="match status" value="1"/>
</dbReference>
<dbReference type="InterPro" id="IPR011055">
    <property type="entry name" value="Dup_hybrid_motif"/>
</dbReference>
<dbReference type="EMBL" id="CP046276">
    <property type="protein sequence ID" value="QGS51467.1"/>
    <property type="molecule type" value="Genomic_DNA"/>
</dbReference>
<keyword evidence="10 13" id="KW-0472">Membrane</keyword>
<evidence type="ECO:0000256" key="6">
    <source>
        <dbReference type="ARBA" id="ARBA00022683"/>
    </source>
</evidence>
<feature type="domain" description="PTS EIIB type-1" evidence="15">
    <location>
        <begin position="178"/>
        <end position="260"/>
    </location>
</feature>
<dbReference type="GO" id="GO:0090588">
    <property type="term" value="F:protein-phosphocysteine-N-acetylmuramate phosphotransferase system transporter activity"/>
    <property type="evidence" value="ECO:0007669"/>
    <property type="project" value="TreeGrafter"/>
</dbReference>
<dbReference type="InterPro" id="IPR050558">
    <property type="entry name" value="PTS_Sugar-Specific_Components"/>
</dbReference>
<evidence type="ECO:0000256" key="12">
    <source>
        <dbReference type="SAM" id="Coils"/>
    </source>
</evidence>
<feature type="transmembrane region" description="Helical" evidence="13">
    <location>
        <begin position="578"/>
        <end position="596"/>
    </location>
</feature>
<dbReference type="PROSITE" id="PS51103">
    <property type="entry name" value="PTS_EIIC_TYPE_1"/>
    <property type="match status" value="1"/>
</dbReference>
<dbReference type="PROSITE" id="PS51098">
    <property type="entry name" value="PTS_EIIB_TYPE_1"/>
    <property type="match status" value="1"/>
</dbReference>
<dbReference type="NCBIfam" id="TIGR00830">
    <property type="entry name" value="PTBA"/>
    <property type="match status" value="1"/>
</dbReference>
<feature type="transmembrane region" description="Helical" evidence="13">
    <location>
        <begin position="274"/>
        <end position="301"/>
    </location>
</feature>
<dbReference type="PANTHER" id="PTHR30175">
    <property type="entry name" value="PHOSPHOTRANSFERASE SYSTEM TRANSPORT PROTEIN"/>
    <property type="match status" value="1"/>
</dbReference>
<feature type="transmembrane region" description="Helical" evidence="13">
    <location>
        <begin position="349"/>
        <end position="368"/>
    </location>
</feature>
<feature type="transmembrane region" description="Helical" evidence="13">
    <location>
        <begin position="412"/>
        <end position="430"/>
    </location>
</feature>
<dbReference type="RefSeq" id="WP_170264663.1">
    <property type="nucleotide sequence ID" value="NZ_CP046276.1"/>
</dbReference>
<keyword evidence="5" id="KW-0808">Transferase</keyword>
<dbReference type="CDD" id="cd00212">
    <property type="entry name" value="PTS_IIB_glc"/>
    <property type="match status" value="1"/>
</dbReference>
<evidence type="ECO:0000256" key="3">
    <source>
        <dbReference type="ARBA" id="ARBA00022475"/>
    </source>
</evidence>
<feature type="active site" description="Phosphocysteine intermediate; for EIIB activity" evidence="11">
    <location>
        <position position="200"/>
    </location>
</feature>
<dbReference type="PROSITE" id="PS51093">
    <property type="entry name" value="PTS_EIIA_TYPE_1"/>
    <property type="match status" value="1"/>
</dbReference>
<keyword evidence="6" id="KW-0598">Phosphotransferase system</keyword>
<protein>
    <recommendedName>
        <fullName evidence="19">PTS system, beta-glucoside-specific IIABC component</fullName>
    </recommendedName>
</protein>
<dbReference type="InterPro" id="IPR018113">
    <property type="entry name" value="PTrfase_EIIB_Cys"/>
</dbReference>
<accession>A0A6I6C3T4</accession>
<evidence type="ECO:0000256" key="9">
    <source>
        <dbReference type="ARBA" id="ARBA00022989"/>
    </source>
</evidence>
<evidence type="ECO:0000259" key="15">
    <source>
        <dbReference type="PROSITE" id="PS51098"/>
    </source>
</evidence>
<feature type="domain" description="PTS EIIA type-1" evidence="14">
    <location>
        <begin position="23"/>
        <end position="127"/>
    </location>
</feature>
<evidence type="ECO:0000313" key="17">
    <source>
        <dbReference type="EMBL" id="QGS51467.1"/>
    </source>
</evidence>
<keyword evidence="18" id="KW-1185">Reference proteome</keyword>
<proteinExistence type="predicted"/>
<evidence type="ECO:0000259" key="16">
    <source>
        <dbReference type="PROSITE" id="PS51103"/>
    </source>
</evidence>
<dbReference type="Proteomes" id="UP000424468">
    <property type="component" value="Chromosome"/>
</dbReference>
<dbReference type="GO" id="GO:0009401">
    <property type="term" value="P:phosphoenolpyruvate-dependent sugar phosphotransferase system"/>
    <property type="evidence" value="ECO:0007669"/>
    <property type="project" value="UniProtKB-KW"/>
</dbReference>
<keyword evidence="3" id="KW-1003">Cell membrane</keyword>
<dbReference type="KEGG" id="stab:STABA_v1c01000"/>
<feature type="transmembrane region" description="Helical" evidence="13">
    <location>
        <begin position="550"/>
        <end position="571"/>
    </location>
</feature>